<accession>A0A8S2UU13</accession>
<organism evidence="2 3">
    <name type="scientific">Rotaria magnacalcarata</name>
    <dbReference type="NCBI Taxonomy" id="392030"/>
    <lineage>
        <taxon>Eukaryota</taxon>
        <taxon>Metazoa</taxon>
        <taxon>Spiralia</taxon>
        <taxon>Gnathifera</taxon>
        <taxon>Rotifera</taxon>
        <taxon>Eurotatoria</taxon>
        <taxon>Bdelloidea</taxon>
        <taxon>Philodinida</taxon>
        <taxon>Philodinidae</taxon>
        <taxon>Rotaria</taxon>
    </lineage>
</organism>
<feature type="region of interest" description="Disordered" evidence="1">
    <location>
        <begin position="23"/>
        <end position="49"/>
    </location>
</feature>
<feature type="compositionally biased region" description="Polar residues" evidence="1">
    <location>
        <begin position="40"/>
        <end position="49"/>
    </location>
</feature>
<evidence type="ECO:0000313" key="2">
    <source>
        <dbReference type="EMBL" id="CAF4337386.1"/>
    </source>
</evidence>
<feature type="non-terminal residue" evidence="2">
    <location>
        <position position="1"/>
    </location>
</feature>
<dbReference type="AlphaFoldDB" id="A0A8S2UU13"/>
<gene>
    <name evidence="2" type="ORF">SMN809_LOCUS27646</name>
</gene>
<sequence>SSTTHEAITLSKDSLVNVVEQMKSQDEQHLDQDEPDRFSSDSSATTTEISATQLQTKQILIHDTEDVTQKQPLTVNDVAQVTNETNYFQSPLEKEKIIT</sequence>
<proteinExistence type="predicted"/>
<dbReference type="EMBL" id="CAJOBI010043799">
    <property type="protein sequence ID" value="CAF4337386.1"/>
    <property type="molecule type" value="Genomic_DNA"/>
</dbReference>
<name>A0A8S2UU13_9BILA</name>
<feature type="non-terminal residue" evidence="2">
    <location>
        <position position="99"/>
    </location>
</feature>
<dbReference type="Proteomes" id="UP000676336">
    <property type="component" value="Unassembled WGS sequence"/>
</dbReference>
<protein>
    <submittedName>
        <fullName evidence="2">Uncharacterized protein</fullName>
    </submittedName>
</protein>
<comment type="caution">
    <text evidence="2">The sequence shown here is derived from an EMBL/GenBank/DDBJ whole genome shotgun (WGS) entry which is preliminary data.</text>
</comment>
<reference evidence="2" key="1">
    <citation type="submission" date="2021-02" db="EMBL/GenBank/DDBJ databases">
        <authorList>
            <person name="Nowell W R."/>
        </authorList>
    </citation>
    <scope>NUCLEOTIDE SEQUENCE</scope>
</reference>
<evidence type="ECO:0000256" key="1">
    <source>
        <dbReference type="SAM" id="MobiDB-lite"/>
    </source>
</evidence>
<feature type="compositionally biased region" description="Basic and acidic residues" evidence="1">
    <location>
        <begin position="23"/>
        <end position="39"/>
    </location>
</feature>
<evidence type="ECO:0000313" key="3">
    <source>
        <dbReference type="Proteomes" id="UP000676336"/>
    </source>
</evidence>